<dbReference type="Gene3D" id="2.60.120.260">
    <property type="entry name" value="Galactose-binding domain-like"/>
    <property type="match status" value="1"/>
</dbReference>
<dbReference type="InterPro" id="IPR013736">
    <property type="entry name" value="Xaa-Pro_dipept_C"/>
</dbReference>
<dbReference type="Proteomes" id="UP000193391">
    <property type="component" value="Unassembled WGS sequence"/>
</dbReference>
<dbReference type="Gene3D" id="3.40.50.1820">
    <property type="entry name" value="alpha/beta hydrolase"/>
    <property type="match status" value="1"/>
</dbReference>
<dbReference type="SUPFAM" id="SSF53474">
    <property type="entry name" value="alpha/beta-Hydrolases"/>
    <property type="match status" value="1"/>
</dbReference>
<evidence type="ECO:0000256" key="1">
    <source>
        <dbReference type="ARBA" id="ARBA00022801"/>
    </source>
</evidence>
<name>A0A1Y2L022_9PROT</name>
<dbReference type="RefSeq" id="WP_085583746.1">
    <property type="nucleotide sequence ID" value="NZ_JFKA01000006.1"/>
</dbReference>
<dbReference type="Gene3D" id="1.10.3020.10">
    <property type="entry name" value="alpha-amino acid ester hydrolase ( Helical cap domain)"/>
    <property type="match status" value="1"/>
</dbReference>
<dbReference type="InterPro" id="IPR050585">
    <property type="entry name" value="Xaa-Pro_dipeptidyl-ppase/CocE"/>
</dbReference>
<evidence type="ECO:0000313" key="3">
    <source>
        <dbReference type="EMBL" id="OSQ37396.1"/>
    </source>
</evidence>
<dbReference type="SUPFAM" id="SSF49785">
    <property type="entry name" value="Galactose-binding domain-like"/>
    <property type="match status" value="1"/>
</dbReference>
<dbReference type="PANTHER" id="PTHR43056">
    <property type="entry name" value="PEPTIDASE S9 PROLYL OLIGOPEPTIDASE"/>
    <property type="match status" value="1"/>
</dbReference>
<dbReference type="NCBIfam" id="TIGR00976">
    <property type="entry name" value="CocE_NonD"/>
    <property type="match status" value="1"/>
</dbReference>
<dbReference type="AlphaFoldDB" id="A0A1Y2L022"/>
<dbReference type="PANTHER" id="PTHR43056:SF10">
    <property type="entry name" value="COCE_NOND FAMILY, PUTATIVE (AFU_ORTHOLOGUE AFUA_7G00600)-RELATED"/>
    <property type="match status" value="1"/>
</dbReference>
<dbReference type="InterPro" id="IPR005674">
    <property type="entry name" value="CocE/Ser_esterase"/>
</dbReference>
<protein>
    <submittedName>
        <fullName evidence="3">Peptidase</fullName>
    </submittedName>
</protein>
<dbReference type="InterPro" id="IPR000383">
    <property type="entry name" value="Xaa-Pro-like_dom"/>
</dbReference>
<comment type="caution">
    <text evidence="3">The sequence shown here is derived from an EMBL/GenBank/DDBJ whole genome shotgun (WGS) entry which is preliminary data.</text>
</comment>
<feature type="domain" description="Xaa-Pro dipeptidyl-peptidase C-terminal" evidence="2">
    <location>
        <begin position="286"/>
        <end position="549"/>
    </location>
</feature>
<dbReference type="SMART" id="SM00939">
    <property type="entry name" value="PepX_C"/>
    <property type="match status" value="1"/>
</dbReference>
<gene>
    <name evidence="3" type="ORF">TMES_14360</name>
</gene>
<dbReference type="OrthoDB" id="9806163at2"/>
<sequence length="671" mass="75110">MTNAPYSVIENKWITLKDGTRLAARIWMPDSADLTPVPAVLEFLPYRKRDGTSPRDESTYPVFASAGIAGVRVDIRGSGESDGVIDGEYTPLELDNACEIIAWIAEQAWCNGAVGMMGISWGGFNCLQVAALQPPALKAVISIASTVDRYNDDIHYKNGCQLAVQLSWAGTMLAYQSRAPDPELVGDRWRDMWMERLQNEPFFMEEWLEHQTRDDFWKHASICEDFDSVKIPSMVMAGWADGYRNTPIRAIEGMPDRAKALIGPWVHKYPHFAWPKPRADFHGEAIRWWDKWLRNADNGAQTLPQMRAYILDAVKPAPRRDHDAGFWIAKQTWQAPARTHFGVADARLVAQDDTTAAPKGKSADVFVKSPLDTGTASGEYFTLKPDAEMAIDQRSDDAGSLCFDSKPLEQNLDLLGRAEITLALACDADWANLCARLVDVHPDGTAARISVGVLNLAHRDPDGNYNDPKPMPTGEKVSVTVVFDACGYRLRAGHKLRLALSTAYWPMILPDPFNAGLTIDTASIDLSLPLLGDHEIIDMPEPENPDPLPTYIEHQPATTRREVRHNLTQNKTEYCISEDTGRFEHPDTGLSTRQIRDETWAISLDDPTSMRGHAVWTCDMERDGWFTRTVCTATLTCTKTDWRIAASVIAVEGDNEVYEKTWNRTIPRNFM</sequence>
<accession>A0A1Y2L022</accession>
<reference evidence="3 4" key="1">
    <citation type="submission" date="2014-03" db="EMBL/GenBank/DDBJ databases">
        <title>The draft genome sequence of Thalassospira mesophila JCM 18969.</title>
        <authorList>
            <person name="Lai Q."/>
            <person name="Shao Z."/>
        </authorList>
    </citation>
    <scope>NUCLEOTIDE SEQUENCE [LARGE SCALE GENOMIC DNA]</scope>
    <source>
        <strain evidence="3 4">JCM 18969</strain>
    </source>
</reference>
<keyword evidence="4" id="KW-1185">Reference proteome</keyword>
<keyword evidence="1" id="KW-0378">Hydrolase</keyword>
<dbReference type="EMBL" id="JFKA01000006">
    <property type="protein sequence ID" value="OSQ37396.1"/>
    <property type="molecule type" value="Genomic_DNA"/>
</dbReference>
<evidence type="ECO:0000313" key="4">
    <source>
        <dbReference type="Proteomes" id="UP000193391"/>
    </source>
</evidence>
<evidence type="ECO:0000259" key="2">
    <source>
        <dbReference type="SMART" id="SM00939"/>
    </source>
</evidence>
<dbReference type="GO" id="GO:0008239">
    <property type="term" value="F:dipeptidyl-peptidase activity"/>
    <property type="evidence" value="ECO:0007669"/>
    <property type="project" value="InterPro"/>
</dbReference>
<dbReference type="InterPro" id="IPR029058">
    <property type="entry name" value="AB_hydrolase_fold"/>
</dbReference>
<dbReference type="Pfam" id="PF08530">
    <property type="entry name" value="PepX_C"/>
    <property type="match status" value="1"/>
</dbReference>
<organism evidence="3 4">
    <name type="scientific">Thalassospira mesophila</name>
    <dbReference type="NCBI Taxonomy" id="1293891"/>
    <lineage>
        <taxon>Bacteria</taxon>
        <taxon>Pseudomonadati</taxon>
        <taxon>Pseudomonadota</taxon>
        <taxon>Alphaproteobacteria</taxon>
        <taxon>Rhodospirillales</taxon>
        <taxon>Thalassospiraceae</taxon>
        <taxon>Thalassospira</taxon>
    </lineage>
</organism>
<proteinExistence type="predicted"/>
<dbReference type="InterPro" id="IPR008979">
    <property type="entry name" value="Galactose-bd-like_sf"/>
</dbReference>
<dbReference type="Pfam" id="PF02129">
    <property type="entry name" value="Peptidase_S15"/>
    <property type="match status" value="1"/>
</dbReference>
<dbReference type="STRING" id="1293891.TMES_14360"/>